<feature type="domain" description="YchJ-like middle NTF2-like" evidence="1">
    <location>
        <begin position="29"/>
        <end position="123"/>
    </location>
</feature>
<accession>A0A3A1TYZ8</accession>
<dbReference type="AlphaFoldDB" id="A0A3A1TYZ8"/>
<reference evidence="3" key="1">
    <citation type="submission" date="2018-09" db="EMBL/GenBank/DDBJ databases">
        <authorList>
            <person name="Kim I."/>
        </authorList>
    </citation>
    <scope>NUCLEOTIDE SEQUENCE [LARGE SCALE GENOMIC DNA]</scope>
    <source>
        <strain evidence="3">DD4a</strain>
    </source>
</reference>
<keyword evidence="3" id="KW-1185">Reference proteome</keyword>
<dbReference type="OrthoDB" id="21421at2"/>
<dbReference type="InterPro" id="IPR032710">
    <property type="entry name" value="NTF2-like_dom_sf"/>
</dbReference>
<name>A0A3A1TYZ8_9MICO</name>
<evidence type="ECO:0000313" key="2">
    <source>
        <dbReference type="EMBL" id="RIX28821.1"/>
    </source>
</evidence>
<organism evidence="2 3">
    <name type="scientific">Amnibacterium setariae</name>
    <dbReference type="NCBI Taxonomy" id="2306585"/>
    <lineage>
        <taxon>Bacteria</taxon>
        <taxon>Bacillati</taxon>
        <taxon>Actinomycetota</taxon>
        <taxon>Actinomycetes</taxon>
        <taxon>Micrococcales</taxon>
        <taxon>Microbacteriaceae</taxon>
        <taxon>Amnibacterium</taxon>
    </lineage>
</organism>
<sequence>MGADDRCPCGGGRYGACCGPLHAGAPAVTAEALMRSRYSAFALGLGPYLLATWAAATRPRELEVDDGLEWRRLQIVDTARGGPDDGEGVVEFRAAHRSAAGAGVLHERSRFAREAGRWVYLDGDLLD</sequence>
<dbReference type="Gene3D" id="3.10.450.50">
    <property type="match status" value="1"/>
</dbReference>
<dbReference type="SUPFAM" id="SSF54427">
    <property type="entry name" value="NTF2-like"/>
    <property type="match status" value="1"/>
</dbReference>
<dbReference type="EMBL" id="QXTG01000002">
    <property type="protein sequence ID" value="RIX28821.1"/>
    <property type="molecule type" value="Genomic_DNA"/>
</dbReference>
<dbReference type="Pfam" id="PF17775">
    <property type="entry name" value="YchJ_M-like"/>
    <property type="match status" value="1"/>
</dbReference>
<dbReference type="InterPro" id="IPR048469">
    <property type="entry name" value="YchJ-like_M"/>
</dbReference>
<evidence type="ECO:0000259" key="1">
    <source>
        <dbReference type="Pfam" id="PF17775"/>
    </source>
</evidence>
<comment type="caution">
    <text evidence="2">The sequence shown here is derived from an EMBL/GenBank/DDBJ whole genome shotgun (WGS) entry which is preliminary data.</text>
</comment>
<dbReference type="Proteomes" id="UP000265742">
    <property type="component" value="Unassembled WGS sequence"/>
</dbReference>
<gene>
    <name evidence="2" type="ORF">D1781_08365</name>
</gene>
<protein>
    <recommendedName>
        <fullName evidence="1">YchJ-like middle NTF2-like domain-containing protein</fullName>
    </recommendedName>
</protein>
<evidence type="ECO:0000313" key="3">
    <source>
        <dbReference type="Proteomes" id="UP000265742"/>
    </source>
</evidence>
<proteinExistence type="predicted"/>